<name>A0AA36LJR9_YERMO</name>
<proteinExistence type="predicted"/>
<sequence length="386" mass="40535">MLSTENSLNREINTVTDKISITGFTRLRIGFCLLSLGAIMPLQAVTIEIGSGSQEWLGPAISGELTGGMSQYLNNLDPNYGFISIQYGGTASCYNNSQMTNINGIQALRIAQGVFVVPAATYTITYQLNNGVSETMSGSIGKPETNGTLSGSGTGSVPAKVPDSAWCMSPRSYAIDQFFKVDSERRASVTGNWIIITDGSQQDGIYNVPNMIFRSRVLAPSNTSSVGLTSYQVKVSTRQCSINIKNSIAFGEVEHNSAIGAELGRVNDDSFVVACSQSSVNPAANINVKFQANSGLYNGEATRLSLNEGGGYITGEIAGVAGVDNGVCNSTGGLTFNSDPIRIGAMNAGDSSESFPNALTWRLCSGGDLLPVGNVTASATVDVIFN</sequence>
<evidence type="ECO:0000313" key="1">
    <source>
        <dbReference type="EMBL" id="CNH61369.1"/>
    </source>
</evidence>
<comment type="caution">
    <text evidence="1">The sequence shown here is derived from an EMBL/GenBank/DDBJ whole genome shotgun (WGS) entry which is preliminary data.</text>
</comment>
<organism evidence="1 2">
    <name type="scientific">Yersinia mollaretii</name>
    <dbReference type="NCBI Taxonomy" id="33060"/>
    <lineage>
        <taxon>Bacteria</taxon>
        <taxon>Pseudomonadati</taxon>
        <taxon>Pseudomonadota</taxon>
        <taxon>Gammaproteobacteria</taxon>
        <taxon>Enterobacterales</taxon>
        <taxon>Yersiniaceae</taxon>
        <taxon>Yersinia</taxon>
    </lineage>
</organism>
<evidence type="ECO:0008006" key="3">
    <source>
        <dbReference type="Google" id="ProtNLM"/>
    </source>
</evidence>
<accession>A0AA36LJR9</accession>
<protein>
    <recommendedName>
        <fullName evidence="3">Adhesin</fullName>
    </recommendedName>
</protein>
<dbReference type="AlphaFoldDB" id="A0AA36LJR9"/>
<evidence type="ECO:0000313" key="2">
    <source>
        <dbReference type="Proteomes" id="UP000040841"/>
    </source>
</evidence>
<dbReference type="Proteomes" id="UP000040841">
    <property type="component" value="Unassembled WGS sequence"/>
</dbReference>
<reference evidence="1 2" key="1">
    <citation type="submission" date="2015-03" db="EMBL/GenBank/DDBJ databases">
        <authorList>
            <consortium name="Pathogen Informatics"/>
            <person name="Murphy D."/>
        </authorList>
    </citation>
    <scope>NUCLEOTIDE SEQUENCE [LARGE SCALE GENOMIC DNA]</scope>
    <source>
        <strain evidence="1 2">FE82747</strain>
    </source>
</reference>
<gene>
    <name evidence="1" type="ORF">ERS008502_00948</name>
</gene>
<dbReference type="RefSeq" id="WP_049678065.1">
    <property type="nucleotide sequence ID" value="NZ_CABMMJ010000001.1"/>
</dbReference>
<dbReference type="EMBL" id="CQBM01000001">
    <property type="protein sequence ID" value="CNH61369.1"/>
    <property type="molecule type" value="Genomic_DNA"/>
</dbReference>